<evidence type="ECO:0008006" key="3">
    <source>
        <dbReference type="Google" id="ProtNLM"/>
    </source>
</evidence>
<comment type="caution">
    <text evidence="1">The sequence shown here is derived from an EMBL/GenBank/DDBJ whole genome shotgun (WGS) entry which is preliminary data.</text>
</comment>
<dbReference type="AlphaFoldDB" id="A0A845QXR1"/>
<protein>
    <recommendedName>
        <fullName evidence="3">CARDB domain-containing protein</fullName>
    </recommendedName>
</protein>
<name>A0A845QXR1_9CLOT</name>
<gene>
    <name evidence="1" type="ORF">D3Z33_03535</name>
</gene>
<evidence type="ECO:0000313" key="1">
    <source>
        <dbReference type="EMBL" id="NBI05928.1"/>
    </source>
</evidence>
<evidence type="ECO:0000313" key="2">
    <source>
        <dbReference type="Proteomes" id="UP000467132"/>
    </source>
</evidence>
<accession>A0A845QXR1</accession>
<dbReference type="PANTHER" id="PTHR35902">
    <property type="entry name" value="S-LAYER DOMAIN-LIKE PROTEIN-RELATED"/>
    <property type="match status" value="1"/>
</dbReference>
<proteinExistence type="predicted"/>
<dbReference type="EMBL" id="QXXA01000004">
    <property type="protein sequence ID" value="NBI05928.1"/>
    <property type="molecule type" value="Genomic_DNA"/>
</dbReference>
<keyword evidence="2" id="KW-1185">Reference proteome</keyword>
<sequence>MKGNDMLKRNVVTILIILMTILLVSTNIYAAPKSPAVVISEYKIEPEEISPGENFKIKLTLNNYGEYHARKVKLTLKDKVEEEIQDMQSGEIQSKEEQVKLNNFSPINQSNVKYISLIKADKKEEVVYDLYSSPNMKPGNYNLVVSLSYMDSNGKVYTEDQIIGILLSEKESIKVLGKGDYGDISIGEEVESTINIVNNSITEVKGVTVSVEGEGQNNYTEYLGNFNSGDFDSYTFNTVFDKEGKKNINVKVSYIDGLNKNTEIEKKIKYNVKSGENIDNSNNKEEGNAFIRFIKGLFGF</sequence>
<dbReference type="PANTHER" id="PTHR35902:SF3">
    <property type="entry name" value="NPCBM-ASSOCIATED, NEW3 DOMAIN OF ALPHA-GALACTOSIDASE"/>
    <property type="match status" value="1"/>
</dbReference>
<organism evidence="1 2">
    <name type="scientific">Senegalia massiliensis</name>
    <dbReference type="NCBI Taxonomy" id="1720316"/>
    <lineage>
        <taxon>Bacteria</taxon>
        <taxon>Bacillati</taxon>
        <taxon>Bacillota</taxon>
        <taxon>Clostridia</taxon>
        <taxon>Eubacteriales</taxon>
        <taxon>Clostridiaceae</taxon>
        <taxon>Senegalia</taxon>
    </lineage>
</organism>
<dbReference type="RefSeq" id="WP_207708346.1">
    <property type="nucleotide sequence ID" value="NZ_QXXA01000004.1"/>
</dbReference>
<reference evidence="1 2" key="1">
    <citation type="submission" date="2018-08" db="EMBL/GenBank/DDBJ databases">
        <title>Murine metabolic-syndrome-specific gut microbial biobank.</title>
        <authorList>
            <person name="Liu C."/>
        </authorList>
    </citation>
    <scope>NUCLEOTIDE SEQUENCE [LARGE SCALE GENOMIC DNA]</scope>
    <source>
        <strain evidence="1 2">583</strain>
    </source>
</reference>
<dbReference type="Proteomes" id="UP000467132">
    <property type="component" value="Unassembled WGS sequence"/>
</dbReference>